<dbReference type="InterPro" id="IPR011990">
    <property type="entry name" value="TPR-like_helical_dom_sf"/>
</dbReference>
<dbReference type="Proteomes" id="UP000694845">
    <property type="component" value="Unplaced"/>
</dbReference>
<dbReference type="GeneID" id="110985407"/>
<evidence type="ECO:0000313" key="2">
    <source>
        <dbReference type="RefSeq" id="XP_022102106.1"/>
    </source>
</evidence>
<keyword evidence="1" id="KW-1185">Reference proteome</keyword>
<evidence type="ECO:0000313" key="1">
    <source>
        <dbReference type="Proteomes" id="UP000694845"/>
    </source>
</evidence>
<dbReference type="OrthoDB" id="9976543at2759"/>
<sequence>MAGRINPGHYHLPLPFNNRDLNKDAIKKKLDDIESDLEARKGRTEDFAILNIIGLLKYRLERYKEAEKDFRAILSQDSCNLNALANMQFLLKKVYRKEEGGIFQSKLNAYLSESTEDSIRMKARCLAEQAYAYACDMHTDNAGRERYTESSDIFQKALDLGGDLIDAAEIDIWKFCMAKNAHKLFDKFTYGEDYP</sequence>
<dbReference type="Gene3D" id="1.25.40.10">
    <property type="entry name" value="Tetratricopeptide repeat domain"/>
    <property type="match status" value="1"/>
</dbReference>
<dbReference type="PANTHER" id="PTHR16253">
    <property type="entry name" value="TETRATRICOPEPTIDE REPEAT PROTEIN 22"/>
    <property type="match status" value="1"/>
</dbReference>
<dbReference type="RefSeq" id="XP_022102106.1">
    <property type="nucleotide sequence ID" value="XM_022246414.1"/>
</dbReference>
<protein>
    <submittedName>
        <fullName evidence="2">Tetratricopeptide repeat protein 22-like</fullName>
    </submittedName>
</protein>
<organism evidence="1 2">
    <name type="scientific">Acanthaster planci</name>
    <name type="common">Crown-of-thorns starfish</name>
    <dbReference type="NCBI Taxonomy" id="133434"/>
    <lineage>
        <taxon>Eukaryota</taxon>
        <taxon>Metazoa</taxon>
        <taxon>Echinodermata</taxon>
        <taxon>Eleutherozoa</taxon>
        <taxon>Asterozoa</taxon>
        <taxon>Asteroidea</taxon>
        <taxon>Valvatacea</taxon>
        <taxon>Valvatida</taxon>
        <taxon>Acanthasteridae</taxon>
        <taxon>Acanthaster</taxon>
    </lineage>
</organism>
<proteinExistence type="predicted"/>
<accession>A0A8B7ZFU0</accession>
<dbReference type="InterPro" id="IPR042342">
    <property type="entry name" value="TTC22"/>
</dbReference>
<dbReference type="KEGG" id="aplc:110985407"/>
<reference evidence="2" key="1">
    <citation type="submission" date="2025-08" db="UniProtKB">
        <authorList>
            <consortium name="RefSeq"/>
        </authorList>
    </citation>
    <scope>IDENTIFICATION</scope>
</reference>
<name>A0A8B7ZFU0_ACAPL</name>
<dbReference type="SUPFAM" id="SSF48452">
    <property type="entry name" value="TPR-like"/>
    <property type="match status" value="1"/>
</dbReference>
<dbReference type="PANTHER" id="PTHR16253:SF0">
    <property type="entry name" value="TETRATRICOPEPTIDE REPEAT PROTEIN 22"/>
    <property type="match status" value="1"/>
</dbReference>
<gene>
    <name evidence="2" type="primary">LOC110985407</name>
</gene>
<dbReference type="AlphaFoldDB" id="A0A8B7ZFU0"/>